<dbReference type="InterPro" id="IPR000182">
    <property type="entry name" value="GNAT_dom"/>
</dbReference>
<accession>A0A7H1B4E2</accession>
<reference evidence="2 3" key="1">
    <citation type="submission" date="2020-09" db="EMBL/GenBank/DDBJ databases">
        <title>A novel species.</title>
        <authorList>
            <person name="Gao J."/>
        </authorList>
    </citation>
    <scope>NUCLEOTIDE SEQUENCE [LARGE SCALE GENOMIC DNA]</scope>
    <source>
        <strain evidence="2 3">CRXT-Y-14</strain>
    </source>
</reference>
<dbReference type="RefSeq" id="WP_188336351.1">
    <property type="nucleotide sequence ID" value="NZ_CP061281.1"/>
</dbReference>
<keyword evidence="3" id="KW-1185">Reference proteome</keyword>
<organism evidence="2 3">
    <name type="scientific">Streptomyces xanthii</name>
    <dbReference type="NCBI Taxonomy" id="2768069"/>
    <lineage>
        <taxon>Bacteria</taxon>
        <taxon>Bacillati</taxon>
        <taxon>Actinomycetota</taxon>
        <taxon>Actinomycetes</taxon>
        <taxon>Kitasatosporales</taxon>
        <taxon>Streptomycetaceae</taxon>
        <taxon>Streptomyces</taxon>
    </lineage>
</organism>
<dbReference type="Gene3D" id="3.40.630.30">
    <property type="match status" value="1"/>
</dbReference>
<dbReference type="SUPFAM" id="SSF55729">
    <property type="entry name" value="Acyl-CoA N-acyltransferases (Nat)"/>
    <property type="match status" value="1"/>
</dbReference>
<dbReference type="Proteomes" id="UP000516428">
    <property type="component" value="Chromosome"/>
</dbReference>
<evidence type="ECO:0000313" key="3">
    <source>
        <dbReference type="Proteomes" id="UP000516428"/>
    </source>
</evidence>
<sequence length="260" mass="28140">MESTELTGSAVITRVADHEWHALVDDLVVGRGEAWRRHDGRLFLSIDVWQDALFDPLVAALLAALPRPLYTVVDEADSALMSRWEHAGFTVARREGVYIVPTDPRVTGLGPVRPPSGVTILPFGAPERNPLRDLDRAVRAEVEASLGRREMPAEVLPRLDDAVVTDPTKYTVAEESGRYVGLLRLAPVPRQPRIGLLAVRSDRQRGGVARALLADVLGSLHTSGTRAVSAEVGERNEAALALFETVGAERAGGNAELVIL</sequence>
<feature type="domain" description="N-acetyltransferase" evidence="1">
    <location>
        <begin position="118"/>
        <end position="260"/>
    </location>
</feature>
<dbReference type="PROSITE" id="PS51186">
    <property type="entry name" value="GNAT"/>
    <property type="match status" value="1"/>
</dbReference>
<gene>
    <name evidence="2" type="ORF">IAG42_08130</name>
</gene>
<protein>
    <submittedName>
        <fullName evidence="2">GNAT family N-acetyltransferase</fullName>
    </submittedName>
</protein>
<dbReference type="EMBL" id="CP061281">
    <property type="protein sequence ID" value="QNS03597.1"/>
    <property type="molecule type" value="Genomic_DNA"/>
</dbReference>
<dbReference type="KEGG" id="sxn:IAG42_08130"/>
<evidence type="ECO:0000259" key="1">
    <source>
        <dbReference type="PROSITE" id="PS51186"/>
    </source>
</evidence>
<dbReference type="Pfam" id="PF00583">
    <property type="entry name" value="Acetyltransf_1"/>
    <property type="match status" value="1"/>
</dbReference>
<evidence type="ECO:0000313" key="2">
    <source>
        <dbReference type="EMBL" id="QNS03597.1"/>
    </source>
</evidence>
<dbReference type="InterPro" id="IPR016181">
    <property type="entry name" value="Acyl_CoA_acyltransferase"/>
</dbReference>
<proteinExistence type="predicted"/>
<dbReference type="CDD" id="cd04301">
    <property type="entry name" value="NAT_SF"/>
    <property type="match status" value="1"/>
</dbReference>
<name>A0A7H1B4E2_9ACTN</name>
<dbReference type="GO" id="GO:0016747">
    <property type="term" value="F:acyltransferase activity, transferring groups other than amino-acyl groups"/>
    <property type="evidence" value="ECO:0007669"/>
    <property type="project" value="InterPro"/>
</dbReference>
<keyword evidence="2" id="KW-0808">Transferase</keyword>
<dbReference type="AlphaFoldDB" id="A0A7H1B4E2"/>